<organism evidence="1 2">
    <name type="scientific">Streptomyces tsukubensis (strain DSM 42081 / NBRC 108919 / NRRL 18488 / 9993)</name>
    <dbReference type="NCBI Taxonomy" id="1114943"/>
    <lineage>
        <taxon>Bacteria</taxon>
        <taxon>Bacillati</taxon>
        <taxon>Actinomycetota</taxon>
        <taxon>Actinomycetes</taxon>
        <taxon>Kitasatosporales</taxon>
        <taxon>Streptomycetaceae</taxon>
        <taxon>Streptomyces</taxon>
    </lineage>
</organism>
<dbReference type="InterPro" id="IPR010982">
    <property type="entry name" value="Lambda_DNA-bd_dom_sf"/>
</dbReference>
<evidence type="ECO:0000313" key="1">
    <source>
        <dbReference type="EMBL" id="QKM71605.1"/>
    </source>
</evidence>
<sequence length="118" mass="13046">MTQRFADILQGLMDNRGLSPRVVSRASARAESTILQLLHGRVLPSPELVKDIAPVLQIDETDLLIMAGLAVRPAERHPEPYRKSAEIGELIAIASSLTDEKFQKLIDAARSLKTEHTH</sequence>
<name>A0A7G3UQX0_STRT9</name>
<dbReference type="AlphaFoldDB" id="A0A7G3UQX0"/>
<proteinExistence type="predicted"/>
<protein>
    <submittedName>
        <fullName evidence="1">XRE family transcriptional regulator</fullName>
    </submittedName>
</protein>
<dbReference type="RefSeq" id="WP_107069936.1">
    <property type="nucleotide sequence ID" value="NZ_CP029159.1"/>
</dbReference>
<keyword evidence="2" id="KW-1185">Reference proteome</keyword>
<dbReference type="Gene3D" id="1.10.260.40">
    <property type="entry name" value="lambda repressor-like DNA-binding domains"/>
    <property type="match status" value="1"/>
</dbReference>
<evidence type="ECO:0000313" key="2">
    <source>
        <dbReference type="Proteomes" id="UP000005940"/>
    </source>
</evidence>
<gene>
    <name evidence="1" type="ORF">STSU_014350</name>
</gene>
<reference evidence="1 2" key="1">
    <citation type="journal article" date="2012" name="J. Bacteriol.">
        <title>Draft genome of Streptomyces tsukubaensis NRRL 18488, the producer of the clinically important immunosuppressant tacrolimus (FK506).</title>
        <authorList>
            <person name="Barreiro C."/>
            <person name="Prieto C."/>
            <person name="Sola-Landa A."/>
            <person name="Solera E."/>
            <person name="Martinez-Castro M."/>
            <person name="Perez-Redondo R."/>
            <person name="Garcia-Estrada C."/>
            <person name="Aparicio J.F."/>
            <person name="Fernandez-Martinez L.T."/>
            <person name="Santos-Aberturas J."/>
            <person name="Salehi-Najafabadi Z."/>
            <person name="Rodriguez-Garcia A."/>
            <person name="Tauch A."/>
            <person name="Martin J.F."/>
        </authorList>
    </citation>
    <scope>NUCLEOTIDE SEQUENCE [LARGE SCALE GENOMIC DNA]</scope>
    <source>
        <strain evidence="2">DSM 42081 / NBRC 108919 / NRRL 18488 / 9993</strain>
    </source>
</reference>
<dbReference type="SUPFAM" id="SSF47413">
    <property type="entry name" value="lambda repressor-like DNA-binding domains"/>
    <property type="match status" value="1"/>
</dbReference>
<dbReference type="EMBL" id="CP029159">
    <property type="protein sequence ID" value="QKM71605.1"/>
    <property type="molecule type" value="Genomic_DNA"/>
</dbReference>
<accession>A0A7G3UQX0</accession>
<dbReference type="Proteomes" id="UP000005940">
    <property type="component" value="Chromosome"/>
</dbReference>
<dbReference type="GO" id="GO:0003677">
    <property type="term" value="F:DNA binding"/>
    <property type="evidence" value="ECO:0007669"/>
    <property type="project" value="InterPro"/>
</dbReference>
<dbReference type="Pfam" id="PF13560">
    <property type="entry name" value="HTH_31"/>
    <property type="match status" value="1"/>
</dbReference>